<evidence type="ECO:0000313" key="3">
    <source>
        <dbReference type="Proteomes" id="UP000596742"/>
    </source>
</evidence>
<protein>
    <recommendedName>
        <fullName evidence="4">SMB domain-containing protein</fullName>
    </recommendedName>
</protein>
<keyword evidence="3" id="KW-1185">Reference proteome</keyword>
<evidence type="ECO:0000256" key="1">
    <source>
        <dbReference type="SAM" id="SignalP"/>
    </source>
</evidence>
<sequence length="84" mass="9075">MCERSFILQVCLALIMSTIVARLPNHANGALCTDVCCYGQNDTCQYCNGTGSADCCMCDQYCITAGDCCPDFVLDLCSNNTHSK</sequence>
<dbReference type="OrthoDB" id="98591at2759"/>
<dbReference type="Proteomes" id="UP000596742">
    <property type="component" value="Unassembled WGS sequence"/>
</dbReference>
<dbReference type="EMBL" id="UYJE01009288">
    <property type="protein sequence ID" value="VDI72082.1"/>
    <property type="molecule type" value="Genomic_DNA"/>
</dbReference>
<accession>A0A8B6H0Y6</accession>
<keyword evidence="1" id="KW-0732">Signal</keyword>
<evidence type="ECO:0000313" key="2">
    <source>
        <dbReference type="EMBL" id="VDI72082.1"/>
    </source>
</evidence>
<name>A0A8B6H0Y6_MYTGA</name>
<organism evidence="2 3">
    <name type="scientific">Mytilus galloprovincialis</name>
    <name type="common">Mediterranean mussel</name>
    <dbReference type="NCBI Taxonomy" id="29158"/>
    <lineage>
        <taxon>Eukaryota</taxon>
        <taxon>Metazoa</taxon>
        <taxon>Spiralia</taxon>
        <taxon>Lophotrochozoa</taxon>
        <taxon>Mollusca</taxon>
        <taxon>Bivalvia</taxon>
        <taxon>Autobranchia</taxon>
        <taxon>Pteriomorphia</taxon>
        <taxon>Mytilida</taxon>
        <taxon>Mytiloidea</taxon>
        <taxon>Mytilidae</taxon>
        <taxon>Mytilinae</taxon>
        <taxon>Mytilus</taxon>
    </lineage>
</organism>
<comment type="caution">
    <text evidence="2">The sequence shown here is derived from an EMBL/GenBank/DDBJ whole genome shotgun (WGS) entry which is preliminary data.</text>
</comment>
<dbReference type="AlphaFoldDB" id="A0A8B6H0Y6"/>
<gene>
    <name evidence="2" type="ORF">MGAL_10B051069</name>
</gene>
<feature type="chain" id="PRO_5032617839" description="SMB domain-containing protein" evidence="1">
    <location>
        <begin position="22"/>
        <end position="84"/>
    </location>
</feature>
<feature type="signal peptide" evidence="1">
    <location>
        <begin position="1"/>
        <end position="21"/>
    </location>
</feature>
<proteinExistence type="predicted"/>
<evidence type="ECO:0008006" key="4">
    <source>
        <dbReference type="Google" id="ProtNLM"/>
    </source>
</evidence>
<reference evidence="2" key="1">
    <citation type="submission" date="2018-11" db="EMBL/GenBank/DDBJ databases">
        <authorList>
            <person name="Alioto T."/>
            <person name="Alioto T."/>
        </authorList>
    </citation>
    <scope>NUCLEOTIDE SEQUENCE</scope>
</reference>